<feature type="compositionally biased region" description="Gly residues" evidence="1">
    <location>
        <begin position="259"/>
        <end position="269"/>
    </location>
</feature>
<feature type="compositionally biased region" description="Basic and acidic residues" evidence="1">
    <location>
        <begin position="310"/>
        <end position="319"/>
    </location>
</feature>
<feature type="compositionally biased region" description="Low complexity" evidence="1">
    <location>
        <begin position="366"/>
        <end position="386"/>
    </location>
</feature>
<evidence type="ECO:0000313" key="2">
    <source>
        <dbReference type="EMBL" id="GBF93883.1"/>
    </source>
</evidence>
<protein>
    <submittedName>
        <fullName evidence="2">Uncharacterized protein</fullName>
    </submittedName>
</protein>
<dbReference type="EMBL" id="BDRX01000045">
    <property type="protein sequence ID" value="GBF93883.1"/>
    <property type="molecule type" value="Genomic_DNA"/>
</dbReference>
<feature type="compositionally biased region" description="Low complexity" evidence="1">
    <location>
        <begin position="73"/>
        <end position="94"/>
    </location>
</feature>
<name>A0A2V0P7N1_9CHLO</name>
<keyword evidence="3" id="KW-1185">Reference proteome</keyword>
<dbReference type="AlphaFoldDB" id="A0A2V0P7N1"/>
<evidence type="ECO:0000313" key="3">
    <source>
        <dbReference type="Proteomes" id="UP000247498"/>
    </source>
</evidence>
<feature type="compositionally biased region" description="Low complexity" evidence="1">
    <location>
        <begin position="275"/>
        <end position="284"/>
    </location>
</feature>
<feature type="region of interest" description="Disordered" evidence="1">
    <location>
        <begin position="1"/>
        <end position="150"/>
    </location>
</feature>
<comment type="caution">
    <text evidence="2">The sequence shown here is derived from an EMBL/GenBank/DDBJ whole genome shotgun (WGS) entry which is preliminary data.</text>
</comment>
<proteinExistence type="predicted"/>
<dbReference type="InParanoid" id="A0A2V0P7N1"/>
<feature type="compositionally biased region" description="Pro residues" evidence="1">
    <location>
        <begin position="324"/>
        <end position="334"/>
    </location>
</feature>
<organism evidence="2 3">
    <name type="scientific">Raphidocelis subcapitata</name>
    <dbReference type="NCBI Taxonomy" id="307507"/>
    <lineage>
        <taxon>Eukaryota</taxon>
        <taxon>Viridiplantae</taxon>
        <taxon>Chlorophyta</taxon>
        <taxon>core chlorophytes</taxon>
        <taxon>Chlorophyceae</taxon>
        <taxon>CS clade</taxon>
        <taxon>Sphaeropleales</taxon>
        <taxon>Selenastraceae</taxon>
        <taxon>Raphidocelis</taxon>
    </lineage>
</organism>
<dbReference type="Proteomes" id="UP000247498">
    <property type="component" value="Unassembled WGS sequence"/>
</dbReference>
<evidence type="ECO:0000256" key="1">
    <source>
        <dbReference type="SAM" id="MobiDB-lite"/>
    </source>
</evidence>
<feature type="compositionally biased region" description="Low complexity" evidence="1">
    <location>
        <begin position="180"/>
        <end position="197"/>
    </location>
</feature>
<reference evidence="2 3" key="1">
    <citation type="journal article" date="2018" name="Sci. Rep.">
        <title>Raphidocelis subcapitata (=Pseudokirchneriella subcapitata) provides an insight into genome evolution and environmental adaptations in the Sphaeropleales.</title>
        <authorList>
            <person name="Suzuki S."/>
            <person name="Yamaguchi H."/>
            <person name="Nakajima N."/>
            <person name="Kawachi M."/>
        </authorList>
    </citation>
    <scope>NUCLEOTIDE SEQUENCE [LARGE SCALE GENOMIC DNA]</scope>
    <source>
        <strain evidence="2 3">NIES-35</strain>
    </source>
</reference>
<feature type="region of interest" description="Disordered" evidence="1">
    <location>
        <begin position="167"/>
        <end position="339"/>
    </location>
</feature>
<dbReference type="STRING" id="307507.A0A2V0P7N1"/>
<accession>A0A2V0P7N1</accession>
<feature type="region of interest" description="Disordered" evidence="1">
    <location>
        <begin position="366"/>
        <end position="396"/>
    </location>
</feature>
<sequence>MLRQPSGTLPAPRFGRSPLLGPPRAQRPRDVARRYRTAGGGGGDDDGRRAAPSAPPQPSPNGAHPGRGASHEATAATPGGRADAADGAPAGDGAAPPPAGHPPRRPASHWLTQGGFRRSGPARLPHGEGGGEPARGAAAGASTGAGGEGPIARLRGLVAAALRGVTSGRHAGGQLPPRPSAGGADASGDRAGSAANGPPSPADYQGGRREEAKGAAAEESQQSASETAAQPPQQAASGFPTLPSAIAARRRADAERRGGTFGDGRGSGAAEGVRADAAGPAEAEPAVRRDPAPPPMQPSPRAAAASTAHRGRDDGDRLRLPLPASLPPSPPPAAGGPTALLRGALSRVAGALVRRGAAGGSAAASAATAVPEPPASAALGSAKGSARPAPDQPEASLSARDDLRELARLAARQRLVAARLGARWLRDPFSACLGLPALGALQLQWWAAQAAAWRPVEVLLGRTALVGVVAEQLNERFLMAGHPNVHQQFAEHPALAPAALLAVALLGSLGARLGDGLGAARRAAGRGGSGGGAGGREGQKPAVAGSFADVWLGRAAMLFFAYLALSER</sequence>
<gene>
    <name evidence="2" type="ORF">Rsub_06882</name>
</gene>
<feature type="compositionally biased region" description="Low complexity" evidence="1">
    <location>
        <begin position="214"/>
        <end position="238"/>
    </location>
</feature>